<evidence type="ECO:0000313" key="2">
    <source>
        <dbReference type="EMBL" id="KOF87788.1"/>
    </source>
</evidence>
<dbReference type="SUPFAM" id="SSF57625">
    <property type="entry name" value="Invertebrate chitin-binding proteins"/>
    <property type="match status" value="1"/>
</dbReference>
<evidence type="ECO:0008006" key="3">
    <source>
        <dbReference type="Google" id="ProtNLM"/>
    </source>
</evidence>
<dbReference type="EMBL" id="KQ418322">
    <property type="protein sequence ID" value="KOF87788.1"/>
    <property type="molecule type" value="Genomic_DNA"/>
</dbReference>
<proteinExistence type="predicted"/>
<dbReference type="AlphaFoldDB" id="A0A0L8HEW1"/>
<accession>A0A0L8HEW1</accession>
<feature type="chain" id="PRO_5005583649" description="Chitin-binding type-2 domain-containing protein" evidence="1">
    <location>
        <begin position="25"/>
        <end position="243"/>
    </location>
</feature>
<dbReference type="InterPro" id="IPR036508">
    <property type="entry name" value="Chitin-bd_dom_sf"/>
</dbReference>
<reference evidence="2" key="1">
    <citation type="submission" date="2015-07" db="EMBL/GenBank/DDBJ databases">
        <title>MeaNS - Measles Nucleotide Surveillance Program.</title>
        <authorList>
            <person name="Tran T."/>
            <person name="Druce J."/>
        </authorList>
    </citation>
    <scope>NUCLEOTIDE SEQUENCE</scope>
    <source>
        <strain evidence="2">UCB-OBI-ISO-001</strain>
        <tissue evidence="2">Gonad</tissue>
    </source>
</reference>
<gene>
    <name evidence="2" type="ORF">OCBIM_22016153mg</name>
</gene>
<organism evidence="2">
    <name type="scientific">Octopus bimaculoides</name>
    <name type="common">California two-spotted octopus</name>
    <dbReference type="NCBI Taxonomy" id="37653"/>
    <lineage>
        <taxon>Eukaryota</taxon>
        <taxon>Metazoa</taxon>
        <taxon>Spiralia</taxon>
        <taxon>Lophotrochozoa</taxon>
        <taxon>Mollusca</taxon>
        <taxon>Cephalopoda</taxon>
        <taxon>Coleoidea</taxon>
        <taxon>Octopodiformes</taxon>
        <taxon>Octopoda</taxon>
        <taxon>Incirrata</taxon>
        <taxon>Octopodidae</taxon>
        <taxon>Octopus</taxon>
    </lineage>
</organism>
<sequence>MATSMNLLVFATVFIATLLHLSQALTTQDCDNSISVNTTKIHLLCNRQALQQKILVQHDASDPRRFVVCSDIMVGCVGICPNNRLFDSASRSCNIIPAEHCKPPASARQTTELLKISNSCDLKSKTCDYLPYPGDDSSFIICDKTYPPKKGRCLPDTVFSANLKACINNRAIVCKSNVKHCKPKDPKINYPAREFYFGCIEDPKSFIQCTMPGQEFRKTCKNKTVWCNHILTCCIPDNLPLER</sequence>
<dbReference type="OrthoDB" id="6020543at2759"/>
<name>A0A0L8HEW1_OCTBM</name>
<keyword evidence="1" id="KW-0732">Signal</keyword>
<protein>
    <recommendedName>
        <fullName evidence="3">Chitin-binding type-2 domain-containing protein</fullName>
    </recommendedName>
</protein>
<feature type="signal peptide" evidence="1">
    <location>
        <begin position="1"/>
        <end position="24"/>
    </location>
</feature>
<evidence type="ECO:0000256" key="1">
    <source>
        <dbReference type="SAM" id="SignalP"/>
    </source>
</evidence>
<dbReference type="GO" id="GO:0008061">
    <property type="term" value="F:chitin binding"/>
    <property type="evidence" value="ECO:0007669"/>
    <property type="project" value="InterPro"/>
</dbReference>